<accession>A0ABS6V060</accession>
<feature type="transmembrane region" description="Helical" evidence="5">
    <location>
        <begin position="17"/>
        <end position="36"/>
    </location>
</feature>
<evidence type="ECO:0000313" key="6">
    <source>
        <dbReference type="EMBL" id="MBW0137354.1"/>
    </source>
</evidence>
<evidence type="ECO:0000256" key="5">
    <source>
        <dbReference type="SAM" id="Phobius"/>
    </source>
</evidence>
<gene>
    <name evidence="6" type="ORF">I4I81_24285</name>
</gene>
<keyword evidence="7" id="KW-1185">Reference proteome</keyword>
<evidence type="ECO:0000313" key="7">
    <source>
        <dbReference type="Proteomes" id="UP000694287"/>
    </source>
</evidence>
<name>A0ABS6V060_9PSEU</name>
<evidence type="ECO:0000256" key="1">
    <source>
        <dbReference type="ARBA" id="ARBA00004141"/>
    </source>
</evidence>
<dbReference type="InterPro" id="IPR032808">
    <property type="entry name" value="DoxX"/>
</dbReference>
<dbReference type="EMBL" id="JADQDK010000001">
    <property type="protein sequence ID" value="MBW0137354.1"/>
    <property type="molecule type" value="Genomic_DNA"/>
</dbReference>
<organism evidence="6 7">
    <name type="scientific">Pseudonocardia abyssalis</name>
    <dbReference type="NCBI Taxonomy" id="2792008"/>
    <lineage>
        <taxon>Bacteria</taxon>
        <taxon>Bacillati</taxon>
        <taxon>Actinomycetota</taxon>
        <taxon>Actinomycetes</taxon>
        <taxon>Pseudonocardiales</taxon>
        <taxon>Pseudonocardiaceae</taxon>
        <taxon>Pseudonocardia</taxon>
    </lineage>
</organism>
<evidence type="ECO:0000256" key="2">
    <source>
        <dbReference type="ARBA" id="ARBA00022692"/>
    </source>
</evidence>
<dbReference type="Proteomes" id="UP000694287">
    <property type="component" value="Unassembled WGS sequence"/>
</dbReference>
<reference evidence="6 7" key="1">
    <citation type="submission" date="2020-11" db="EMBL/GenBank/DDBJ databases">
        <title>Pseudonocardia abyssalis sp. nov. and Pseudonocardia oceani sp. nov., description and phylogenomic analysis of two novel actinomycetes isolated from the deep Southern Ocean.</title>
        <authorList>
            <person name="Parra J."/>
        </authorList>
    </citation>
    <scope>NUCLEOTIDE SEQUENCE [LARGE SCALE GENOMIC DNA]</scope>
    <source>
        <strain evidence="6 7">KRD-168</strain>
    </source>
</reference>
<protein>
    <submittedName>
        <fullName evidence="6">DoxX family protein</fullName>
    </submittedName>
</protein>
<proteinExistence type="predicted"/>
<sequence length="135" mass="13902">MTATTSTRTSSRRAGSIALAVLQGLIVVAYLFSAYSKLSADPQAVAGFEMMGLGNVGLYGIGTIELLGALGLLIPRLMGLAATGLVLLMIGAVIATLVFVGGPLVAVPAVYLVLVSILAWGRRRSTAELVASLRR</sequence>
<comment type="subcellular location">
    <subcellularLocation>
        <location evidence="1">Membrane</location>
        <topology evidence="1">Multi-pass membrane protein</topology>
    </subcellularLocation>
</comment>
<keyword evidence="4 5" id="KW-0472">Membrane</keyword>
<feature type="transmembrane region" description="Helical" evidence="5">
    <location>
        <begin position="80"/>
        <end position="99"/>
    </location>
</feature>
<dbReference type="RefSeq" id="WP_218602814.1">
    <property type="nucleotide sequence ID" value="NZ_JADQDJ010000086.1"/>
</dbReference>
<feature type="transmembrane region" description="Helical" evidence="5">
    <location>
        <begin position="56"/>
        <end position="73"/>
    </location>
</feature>
<evidence type="ECO:0000256" key="3">
    <source>
        <dbReference type="ARBA" id="ARBA00022989"/>
    </source>
</evidence>
<feature type="transmembrane region" description="Helical" evidence="5">
    <location>
        <begin position="105"/>
        <end position="121"/>
    </location>
</feature>
<dbReference type="Pfam" id="PF13564">
    <property type="entry name" value="DoxX_2"/>
    <property type="match status" value="1"/>
</dbReference>
<keyword evidence="2 5" id="KW-0812">Transmembrane</keyword>
<evidence type="ECO:0000256" key="4">
    <source>
        <dbReference type="ARBA" id="ARBA00023136"/>
    </source>
</evidence>
<keyword evidence="3 5" id="KW-1133">Transmembrane helix</keyword>
<comment type="caution">
    <text evidence="6">The sequence shown here is derived from an EMBL/GenBank/DDBJ whole genome shotgun (WGS) entry which is preliminary data.</text>
</comment>